<dbReference type="PROSITE" id="PS50878">
    <property type="entry name" value="RT_POL"/>
    <property type="match status" value="1"/>
</dbReference>
<reference evidence="3" key="2">
    <citation type="submission" date="2022-01" db="EMBL/GenBank/DDBJ databases">
        <authorList>
            <person name="Yamashiro T."/>
            <person name="Shiraishi A."/>
            <person name="Satake H."/>
            <person name="Nakayama K."/>
        </authorList>
    </citation>
    <scope>NUCLEOTIDE SEQUENCE</scope>
</reference>
<evidence type="ECO:0000313" key="4">
    <source>
        <dbReference type="Proteomes" id="UP001151760"/>
    </source>
</evidence>
<sequence length="906" mass="103022">MLMSVRVMRVMTFGEFTGYSNDGLQEGFNVQDLIRIKNEQRKKVKGETKVIKDEDNLFFFKFESITGVNQVLEQGPWIIRNTPIILNKWSPDLSLCKDKVTSVPVWVKLHKVPIVAYTEDGLSLIASQIGKPVMLDTFTCAMCNDPWGRIGFARALIEVNATKDLKKEVIMAVPNEDGTEHTKVNIQAEYEWKPPLCLECHVFGHTLAQCPNNVKEPATVNEEVQTDDFTTVSNRKRKGKKQSNTKLHGGIKLQRPKTFEYRPVATPTAEKHIKQIVSASTKEKHVKQVESGPVVTTNHFEALNDDAVRLVDEGETSGKNKEDGLASANEDTQADSDSEVEETYVVETPNLKGASTPSVDVLNVYKGCRIILGWNKDVVNIMALSQSSQVMHVKIFYKASNNIIFCSFIYAGNLPAERRVLWDDLGLHKQDSISGSSRLNAAMLDFKTYVNRIEVMDINSSGLHYTWNQKPKGGGGILKKLDRIMGNLEFVDTFPGAYEIFQPYRISDHSLAVLKIPTITNQKPKPFKFFNLTYKSNFAKVVRAEWSKVVNGHHMFQVVTKMKALKKPLRKLLHSHGNLHKRVNSIRLELDEVQKALDKNPTDGILREKEAVYVQAFTKAKLDEEQFLKQKEKIKWLDVADTFVSHYKDFLGTSMAFFKNSWDIVGNDICRAILDFFVNGKLLKEINHTFLALIPKASTPLRVTDYHPISCGNILYKCISKILTNRIIDGIKEVIIDNQSAFIMGRRISDNILITQDLMHNYHRDRGPPRYAFKVDIQKAYDTVNWGFLRNILKCFGFHMTMVKWIMTCVSSASFSLSINGDIHGFFQARRGLRQGDPLSPYLFTLVMEVLTLIIKRRISGSDTFRYHNLCEDLQIVNVCFAEDLFIFARGEVDSARLIMDSLDEF</sequence>
<evidence type="ECO:0000256" key="1">
    <source>
        <dbReference type="SAM" id="MobiDB-lite"/>
    </source>
</evidence>
<feature type="compositionally biased region" description="Acidic residues" evidence="1">
    <location>
        <begin position="332"/>
        <end position="341"/>
    </location>
</feature>
<protein>
    <recommendedName>
        <fullName evidence="2">Reverse transcriptase domain-containing protein</fullName>
    </recommendedName>
</protein>
<feature type="region of interest" description="Disordered" evidence="1">
    <location>
        <begin position="314"/>
        <end position="341"/>
    </location>
</feature>
<keyword evidence="4" id="KW-1185">Reference proteome</keyword>
<dbReference type="PANTHER" id="PTHR46890">
    <property type="entry name" value="NON-LTR RETROLELEMENT REVERSE TRANSCRIPTASE-LIKE PROTEIN-RELATED"/>
    <property type="match status" value="1"/>
</dbReference>
<evidence type="ECO:0000259" key="2">
    <source>
        <dbReference type="PROSITE" id="PS50878"/>
    </source>
</evidence>
<evidence type="ECO:0000313" key="3">
    <source>
        <dbReference type="EMBL" id="GJS52932.1"/>
    </source>
</evidence>
<dbReference type="CDD" id="cd01650">
    <property type="entry name" value="RT_nLTR_like"/>
    <property type="match status" value="1"/>
</dbReference>
<dbReference type="SUPFAM" id="SSF56672">
    <property type="entry name" value="DNA/RNA polymerases"/>
    <property type="match status" value="1"/>
</dbReference>
<accession>A0ABQ4WJ95</accession>
<feature type="region of interest" description="Disordered" evidence="1">
    <location>
        <begin position="225"/>
        <end position="251"/>
    </location>
</feature>
<organism evidence="3 4">
    <name type="scientific">Tanacetum coccineum</name>
    <dbReference type="NCBI Taxonomy" id="301880"/>
    <lineage>
        <taxon>Eukaryota</taxon>
        <taxon>Viridiplantae</taxon>
        <taxon>Streptophyta</taxon>
        <taxon>Embryophyta</taxon>
        <taxon>Tracheophyta</taxon>
        <taxon>Spermatophyta</taxon>
        <taxon>Magnoliopsida</taxon>
        <taxon>eudicotyledons</taxon>
        <taxon>Gunneridae</taxon>
        <taxon>Pentapetalae</taxon>
        <taxon>asterids</taxon>
        <taxon>campanulids</taxon>
        <taxon>Asterales</taxon>
        <taxon>Asteraceae</taxon>
        <taxon>Asteroideae</taxon>
        <taxon>Anthemideae</taxon>
        <taxon>Anthemidinae</taxon>
        <taxon>Tanacetum</taxon>
    </lineage>
</organism>
<dbReference type="InterPro" id="IPR025558">
    <property type="entry name" value="DUF4283"/>
</dbReference>
<dbReference type="PANTHER" id="PTHR46890:SF48">
    <property type="entry name" value="RNA-DIRECTED DNA POLYMERASE"/>
    <property type="match status" value="1"/>
</dbReference>
<feature type="domain" description="Reverse transcriptase" evidence="2">
    <location>
        <begin position="675"/>
        <end position="906"/>
    </location>
</feature>
<dbReference type="Proteomes" id="UP001151760">
    <property type="component" value="Unassembled WGS sequence"/>
</dbReference>
<dbReference type="InterPro" id="IPR043502">
    <property type="entry name" value="DNA/RNA_pol_sf"/>
</dbReference>
<dbReference type="EMBL" id="BQNB010008691">
    <property type="protein sequence ID" value="GJS52932.1"/>
    <property type="molecule type" value="Genomic_DNA"/>
</dbReference>
<dbReference type="InterPro" id="IPR000477">
    <property type="entry name" value="RT_dom"/>
</dbReference>
<dbReference type="InterPro" id="IPR052343">
    <property type="entry name" value="Retrotransposon-Effector_Assoc"/>
</dbReference>
<name>A0ABQ4WJ95_9ASTR</name>
<dbReference type="Pfam" id="PF14111">
    <property type="entry name" value="DUF4283"/>
    <property type="match status" value="1"/>
</dbReference>
<gene>
    <name evidence="3" type="ORF">Tco_0626294</name>
</gene>
<reference evidence="3" key="1">
    <citation type="journal article" date="2022" name="Int. J. Mol. Sci.">
        <title>Draft Genome of Tanacetum Coccineum: Genomic Comparison of Closely Related Tanacetum-Family Plants.</title>
        <authorList>
            <person name="Yamashiro T."/>
            <person name="Shiraishi A."/>
            <person name="Nakayama K."/>
            <person name="Satake H."/>
        </authorList>
    </citation>
    <scope>NUCLEOTIDE SEQUENCE</scope>
</reference>
<dbReference type="Pfam" id="PF00078">
    <property type="entry name" value="RVT_1"/>
    <property type="match status" value="1"/>
</dbReference>
<proteinExistence type="predicted"/>
<feature type="compositionally biased region" description="Basic and acidic residues" evidence="1">
    <location>
        <begin position="314"/>
        <end position="324"/>
    </location>
</feature>
<feature type="compositionally biased region" description="Basic residues" evidence="1">
    <location>
        <begin position="234"/>
        <end position="243"/>
    </location>
</feature>
<comment type="caution">
    <text evidence="3">The sequence shown here is derived from an EMBL/GenBank/DDBJ whole genome shotgun (WGS) entry which is preliminary data.</text>
</comment>